<accession>A0A7X5Y612</accession>
<keyword evidence="1" id="KW-0378">Hydrolase</keyword>
<protein>
    <submittedName>
        <fullName evidence="1">Putative N-formylglutamate amidohydrolase</fullName>
    </submittedName>
</protein>
<dbReference type="InterPro" id="IPR011227">
    <property type="entry name" value="UCP029730"/>
</dbReference>
<gene>
    <name evidence="1" type="ORF">GGQ97_001527</name>
</gene>
<dbReference type="SUPFAM" id="SSF53187">
    <property type="entry name" value="Zn-dependent exopeptidases"/>
    <property type="match status" value="1"/>
</dbReference>
<keyword evidence="2" id="KW-1185">Reference proteome</keyword>
<comment type="caution">
    <text evidence="1">The sequence shown here is derived from an EMBL/GenBank/DDBJ whole genome shotgun (WGS) entry which is preliminary data.</text>
</comment>
<organism evidence="1 2">
    <name type="scientific">Sphingomonas kaistensis</name>
    <dbReference type="NCBI Taxonomy" id="298708"/>
    <lineage>
        <taxon>Bacteria</taxon>
        <taxon>Pseudomonadati</taxon>
        <taxon>Pseudomonadota</taxon>
        <taxon>Alphaproteobacteria</taxon>
        <taxon>Sphingomonadales</taxon>
        <taxon>Sphingomonadaceae</taxon>
        <taxon>Sphingomonas</taxon>
    </lineage>
</organism>
<evidence type="ECO:0000313" key="2">
    <source>
        <dbReference type="Proteomes" id="UP000558192"/>
    </source>
</evidence>
<dbReference type="EMBL" id="JAATJC010000001">
    <property type="protein sequence ID" value="NJC05734.1"/>
    <property type="molecule type" value="Genomic_DNA"/>
</dbReference>
<dbReference type="RefSeq" id="WP_209022812.1">
    <property type="nucleotide sequence ID" value="NZ_JAATJC010000001.1"/>
</dbReference>
<proteinExistence type="predicted"/>
<reference evidence="1 2" key="1">
    <citation type="submission" date="2020-03" db="EMBL/GenBank/DDBJ databases">
        <title>Genomic Encyclopedia of Type Strains, Phase IV (KMG-IV): sequencing the most valuable type-strain genomes for metagenomic binning, comparative biology and taxonomic classification.</title>
        <authorList>
            <person name="Goeker M."/>
        </authorList>
    </citation>
    <scope>NUCLEOTIDE SEQUENCE [LARGE SCALE GENOMIC DNA]</scope>
    <source>
        <strain evidence="1 2">DSM 16846</strain>
    </source>
</reference>
<sequence length="242" mass="26293">MLNPAAPSPFLLLGDHAGNLIPRGMADLGLDEGERTRHIAWDIGIAALGTALSERLDATFIHQTYSRLVIDCNRRPGAPDSIPPVSDGTAIALNAALDGAGAAARAEAIHAPYQAAIADDIERRLAAGQETFLIALHSFTPSMRGIDRPWKVGILHDAGDSRFARAMLAFFAQDPDLMAGDNEPYSMDIIDYTIPTHAYERRLPYAEIEIRQDLLADDAGIAAWCDRVEQALAYARREYASL</sequence>
<dbReference type="GO" id="GO:0016787">
    <property type="term" value="F:hydrolase activity"/>
    <property type="evidence" value="ECO:0007669"/>
    <property type="project" value="UniProtKB-KW"/>
</dbReference>
<dbReference type="Gene3D" id="3.40.630.40">
    <property type="entry name" value="Zn-dependent exopeptidases"/>
    <property type="match status" value="1"/>
</dbReference>
<name>A0A7X5Y612_9SPHN</name>
<dbReference type="InterPro" id="IPR007709">
    <property type="entry name" value="N-FG_amidohydro"/>
</dbReference>
<dbReference type="Proteomes" id="UP000558192">
    <property type="component" value="Unassembled WGS sequence"/>
</dbReference>
<evidence type="ECO:0000313" key="1">
    <source>
        <dbReference type="EMBL" id="NJC05734.1"/>
    </source>
</evidence>
<dbReference type="PIRSF" id="PIRSF029730">
    <property type="entry name" value="UCP029730"/>
    <property type="match status" value="1"/>
</dbReference>
<dbReference type="AlphaFoldDB" id="A0A7X5Y612"/>
<dbReference type="Pfam" id="PF05013">
    <property type="entry name" value="FGase"/>
    <property type="match status" value="1"/>
</dbReference>